<dbReference type="PANTHER" id="PTHR15835">
    <property type="entry name" value="NUCLEAR-INTERACTING PARTNER OF ALK"/>
    <property type="match status" value="1"/>
</dbReference>
<feature type="compositionally biased region" description="Basic and acidic residues" evidence="6">
    <location>
        <begin position="427"/>
        <end position="442"/>
    </location>
</feature>
<evidence type="ECO:0000256" key="5">
    <source>
        <dbReference type="ARBA" id="ARBA00023242"/>
    </source>
</evidence>
<evidence type="ECO:0000259" key="8">
    <source>
        <dbReference type="Pfam" id="PF08600"/>
    </source>
</evidence>
<dbReference type="EMBL" id="CAJPDS010000005">
    <property type="protein sequence ID" value="CAF9907612.1"/>
    <property type="molecule type" value="Genomic_DNA"/>
</dbReference>
<protein>
    <recommendedName>
        <fullName evidence="11">C3HC-type domain-containing protein</fullName>
    </recommendedName>
</protein>
<dbReference type="InterPro" id="IPR012935">
    <property type="entry name" value="NuBaID_N"/>
</dbReference>
<evidence type="ECO:0008006" key="11">
    <source>
        <dbReference type="Google" id="ProtNLM"/>
    </source>
</evidence>
<name>A0A8H3HYF2_9LECA</name>
<feature type="region of interest" description="Disordered" evidence="6">
    <location>
        <begin position="380"/>
        <end position="406"/>
    </location>
</feature>
<evidence type="ECO:0000256" key="3">
    <source>
        <dbReference type="ARBA" id="ARBA00022771"/>
    </source>
</evidence>
<keyword evidence="3" id="KW-0863">Zinc-finger</keyword>
<comment type="subcellular location">
    <subcellularLocation>
        <location evidence="1">Nucleus</location>
    </subcellularLocation>
</comment>
<keyword evidence="2" id="KW-0479">Metal-binding</keyword>
<dbReference type="PANTHER" id="PTHR15835:SF6">
    <property type="entry name" value="ZINC FINGER C3HC-TYPE PROTEIN 1"/>
    <property type="match status" value="1"/>
</dbReference>
<feature type="compositionally biased region" description="Low complexity" evidence="6">
    <location>
        <begin position="445"/>
        <end position="455"/>
    </location>
</feature>
<feature type="compositionally biased region" description="Pro residues" evidence="6">
    <location>
        <begin position="290"/>
        <end position="303"/>
    </location>
</feature>
<comment type="caution">
    <text evidence="9">The sequence shown here is derived from an EMBL/GenBank/DDBJ whole genome shotgun (WGS) entry which is preliminary data.</text>
</comment>
<evidence type="ECO:0000256" key="6">
    <source>
        <dbReference type="SAM" id="MobiDB-lite"/>
    </source>
</evidence>
<feature type="region of interest" description="Disordered" evidence="6">
    <location>
        <begin position="271"/>
        <end position="304"/>
    </location>
</feature>
<dbReference type="GO" id="GO:0005634">
    <property type="term" value="C:nucleus"/>
    <property type="evidence" value="ECO:0007669"/>
    <property type="project" value="UniProtKB-SubCell"/>
</dbReference>
<evidence type="ECO:0000313" key="10">
    <source>
        <dbReference type="Proteomes" id="UP000664521"/>
    </source>
</evidence>
<dbReference type="GO" id="GO:0008270">
    <property type="term" value="F:zinc ion binding"/>
    <property type="evidence" value="ECO:0007669"/>
    <property type="project" value="UniProtKB-KW"/>
</dbReference>
<dbReference type="OrthoDB" id="2592092at2759"/>
<dbReference type="Pfam" id="PF08600">
    <property type="entry name" value="NuBaID_C"/>
    <property type="match status" value="1"/>
</dbReference>
<proteinExistence type="predicted"/>
<feature type="region of interest" description="Disordered" evidence="6">
    <location>
        <begin position="423"/>
        <end position="482"/>
    </location>
</feature>
<reference evidence="9" key="1">
    <citation type="submission" date="2021-03" db="EMBL/GenBank/DDBJ databases">
        <authorList>
            <person name="Tagirdzhanova G."/>
        </authorList>
    </citation>
    <scope>NUCLEOTIDE SEQUENCE</scope>
</reference>
<feature type="region of interest" description="Disordered" evidence="6">
    <location>
        <begin position="162"/>
        <end position="185"/>
    </location>
</feature>
<dbReference type="Pfam" id="PF07967">
    <property type="entry name" value="zf-C3HC"/>
    <property type="match status" value="1"/>
</dbReference>
<dbReference type="Proteomes" id="UP000664521">
    <property type="component" value="Unassembled WGS sequence"/>
</dbReference>
<gene>
    <name evidence="9" type="ORF">HETSPECPRED_007185</name>
</gene>
<evidence type="ECO:0000313" key="9">
    <source>
        <dbReference type="EMBL" id="CAF9907612.1"/>
    </source>
</evidence>
<evidence type="ECO:0000256" key="1">
    <source>
        <dbReference type="ARBA" id="ARBA00004123"/>
    </source>
</evidence>
<dbReference type="AlphaFoldDB" id="A0A8H3HYF2"/>
<keyword evidence="4" id="KW-0862">Zinc</keyword>
<feature type="domain" description="NuBaID C-terminal" evidence="8">
    <location>
        <begin position="308"/>
        <end position="421"/>
    </location>
</feature>
<sequence>MTVALSTTKRKFHKILDSISNASNTSLVPQSDTDINNASTTTLPATLESPAKRARTARPVSAFVTSTPLIARSQVRASSSVNRSSTASAIPAMVPDPDPPNFAPWDRGQFLKRLESFRHVDKWMGKPEKINEVHWAKRGWSCVGRDTVRCVGGCSQELVIELENDPDPTVRDGGTDGQEEDDEDDWREKAQEQLVEKYVEKVVTGHSTACLWRRRGCDDIIFRLPLYHQTSAISSLRQRYESLLAMAADLPTNLSTPPFFDLSEYHPEITTIVQPPKPTPTPSTATVPSSNPPSPTRSPPSPPINREALLLAMFGWQAETGHIPGLATCSSCFRRLGLWLFIPQISATGEEKEAIMARLDLVGEHRDYCPWIDAVSQNGPAAASSLRAPGTTASQTSLQDRKEKQKPGWEVLAKLVLNMVRTKRREKREDKPRVPLERRYEDEVSVSGTFTTGSTAVESARRSEEHEKDETEKEKEKDKERWARLKRIKQAFTIKKARKKEGSKGGLK</sequence>
<evidence type="ECO:0000256" key="2">
    <source>
        <dbReference type="ARBA" id="ARBA00022723"/>
    </source>
</evidence>
<keyword evidence="10" id="KW-1185">Reference proteome</keyword>
<feature type="domain" description="C3HC-type" evidence="7">
    <location>
        <begin position="104"/>
        <end position="252"/>
    </location>
</feature>
<keyword evidence="5" id="KW-0539">Nucleus</keyword>
<feature type="compositionally biased region" description="Basic and acidic residues" evidence="6">
    <location>
        <begin position="459"/>
        <end position="482"/>
    </location>
</feature>
<organism evidence="9 10">
    <name type="scientific">Heterodermia speciosa</name>
    <dbReference type="NCBI Taxonomy" id="116794"/>
    <lineage>
        <taxon>Eukaryota</taxon>
        <taxon>Fungi</taxon>
        <taxon>Dikarya</taxon>
        <taxon>Ascomycota</taxon>
        <taxon>Pezizomycotina</taxon>
        <taxon>Lecanoromycetes</taxon>
        <taxon>OSLEUM clade</taxon>
        <taxon>Lecanoromycetidae</taxon>
        <taxon>Caliciales</taxon>
        <taxon>Physciaceae</taxon>
        <taxon>Heterodermia</taxon>
    </lineage>
</organism>
<dbReference type="InterPro" id="IPR013909">
    <property type="entry name" value="NuBaID_C"/>
</dbReference>
<evidence type="ECO:0000256" key="4">
    <source>
        <dbReference type="ARBA" id="ARBA00022833"/>
    </source>
</evidence>
<evidence type="ECO:0000259" key="7">
    <source>
        <dbReference type="Pfam" id="PF07967"/>
    </source>
</evidence>
<accession>A0A8H3HYF2</accession>